<gene>
    <name evidence="2" type="ORF">KR093_009952</name>
</gene>
<evidence type="ECO:0000313" key="3">
    <source>
        <dbReference type="Proteomes" id="UP001200034"/>
    </source>
</evidence>
<comment type="caution">
    <text evidence="2">The sequence shown here is derived from an EMBL/GenBank/DDBJ whole genome shotgun (WGS) entry which is preliminary data.</text>
</comment>
<dbReference type="Proteomes" id="UP001200034">
    <property type="component" value="Unassembled WGS sequence"/>
</dbReference>
<protein>
    <submittedName>
        <fullName evidence="2">Uncharacterized protein</fullName>
    </submittedName>
</protein>
<evidence type="ECO:0000313" key="2">
    <source>
        <dbReference type="EMBL" id="KAH8372065.1"/>
    </source>
</evidence>
<dbReference type="AlphaFoldDB" id="A0AAD4PKT6"/>
<sequence length="148" mass="16972">MQLLLFVLPLLAAMGELEAQLKRKRNPLTNTQPMEECISRMHVQNANLKKILECMARSVNVTAFLEDTQWKLDLLVHSLDRLETMQSPGVSVHSPYVHIDDVLRIEGSVADYSCQNKWHVLQAIRRKLEHSHLMIGRQSTLFAFPAAR</sequence>
<reference evidence="2" key="1">
    <citation type="journal article" date="2021" name="Mol. Ecol. Resour.">
        <title>Phylogenomic analyses of the genus Drosophila reveals genomic signals of climate adaptation.</title>
        <authorList>
            <person name="Li F."/>
            <person name="Rane R.V."/>
            <person name="Luria V."/>
            <person name="Xiong Z."/>
            <person name="Chen J."/>
            <person name="Li Z."/>
            <person name="Catullo R.A."/>
            <person name="Griffin P.C."/>
            <person name="Schiffer M."/>
            <person name="Pearce S."/>
            <person name="Lee S.F."/>
            <person name="McElroy K."/>
            <person name="Stocker A."/>
            <person name="Shirriffs J."/>
            <person name="Cockerell F."/>
            <person name="Coppin C."/>
            <person name="Sgro C.M."/>
            <person name="Karger A."/>
            <person name="Cain J.W."/>
            <person name="Weber J.A."/>
            <person name="Santpere G."/>
            <person name="Kirschner M.W."/>
            <person name="Hoffmann A.A."/>
            <person name="Oakeshott J.G."/>
            <person name="Zhang G."/>
        </authorList>
    </citation>
    <scope>NUCLEOTIDE SEQUENCE</scope>
    <source>
        <strain evidence="2">BGI-SZ-2011g</strain>
    </source>
</reference>
<keyword evidence="1" id="KW-0732">Signal</keyword>
<feature type="non-terminal residue" evidence="2">
    <location>
        <position position="148"/>
    </location>
</feature>
<keyword evidence="3" id="KW-1185">Reference proteome</keyword>
<organism evidence="2 3">
    <name type="scientific">Drosophila rubida</name>
    <dbReference type="NCBI Taxonomy" id="30044"/>
    <lineage>
        <taxon>Eukaryota</taxon>
        <taxon>Metazoa</taxon>
        <taxon>Ecdysozoa</taxon>
        <taxon>Arthropoda</taxon>
        <taxon>Hexapoda</taxon>
        <taxon>Insecta</taxon>
        <taxon>Pterygota</taxon>
        <taxon>Neoptera</taxon>
        <taxon>Endopterygota</taxon>
        <taxon>Diptera</taxon>
        <taxon>Brachycera</taxon>
        <taxon>Muscomorpha</taxon>
        <taxon>Ephydroidea</taxon>
        <taxon>Drosophilidae</taxon>
        <taxon>Drosophila</taxon>
    </lineage>
</organism>
<accession>A0AAD4PKT6</accession>
<proteinExistence type="predicted"/>
<feature type="signal peptide" evidence="1">
    <location>
        <begin position="1"/>
        <end position="19"/>
    </location>
</feature>
<name>A0AAD4PKT6_9MUSC</name>
<dbReference type="EMBL" id="JAJJHW010002585">
    <property type="protein sequence ID" value="KAH8372065.1"/>
    <property type="molecule type" value="Genomic_DNA"/>
</dbReference>
<evidence type="ECO:0000256" key="1">
    <source>
        <dbReference type="SAM" id="SignalP"/>
    </source>
</evidence>
<feature type="chain" id="PRO_5042077740" evidence="1">
    <location>
        <begin position="20"/>
        <end position="148"/>
    </location>
</feature>